<dbReference type="Proteomes" id="UP000265663">
    <property type="component" value="Unassembled WGS sequence"/>
</dbReference>
<gene>
    <name evidence="1" type="ORF">GMOD_00006234</name>
</gene>
<accession>A0A3M7M4N6</accession>
<dbReference type="EMBL" id="KE747818">
    <property type="protein sequence ID" value="RMZ69428.1"/>
    <property type="molecule type" value="Genomic_DNA"/>
</dbReference>
<organism evidence="1 2">
    <name type="scientific">Pyrenophora seminiperda CCB06</name>
    <dbReference type="NCBI Taxonomy" id="1302712"/>
    <lineage>
        <taxon>Eukaryota</taxon>
        <taxon>Fungi</taxon>
        <taxon>Dikarya</taxon>
        <taxon>Ascomycota</taxon>
        <taxon>Pezizomycotina</taxon>
        <taxon>Dothideomycetes</taxon>
        <taxon>Pleosporomycetidae</taxon>
        <taxon>Pleosporales</taxon>
        <taxon>Pleosporineae</taxon>
        <taxon>Pleosporaceae</taxon>
        <taxon>Pyrenophora</taxon>
    </lineage>
</organism>
<evidence type="ECO:0000313" key="1">
    <source>
        <dbReference type="EMBL" id="RMZ69428.1"/>
    </source>
</evidence>
<protein>
    <submittedName>
        <fullName evidence="1">Uncharacterized protein</fullName>
    </submittedName>
</protein>
<proteinExistence type="predicted"/>
<keyword evidence="2" id="KW-1185">Reference proteome</keyword>
<name>A0A3M7M4N6_9PLEO</name>
<sequence>MWQSMLHCVEKRTDEGLNSHLLHVTHNTGVCGDLIITSFSTPQMWLNSSKFMIRTAKIIRKVLVAAIVQAIYNPYSWGLDDWPCETVYLALHLDTLIIKPYHRYDYVQPCTANKPRKSKHFCFMIPNIVTTYSSYQFGTFPRTPTAQHRSTTNKLQVTNTKPLPCRSMVDRSLSTRYRRVVLSQHAGSGKPAAIQTIIRTR</sequence>
<evidence type="ECO:0000313" key="2">
    <source>
        <dbReference type="Proteomes" id="UP000265663"/>
    </source>
</evidence>
<reference evidence="1 2" key="1">
    <citation type="journal article" date="2014" name="PLoS ONE">
        <title>De novo Genome Assembly of the Fungal Plant Pathogen Pyrenophora semeniperda.</title>
        <authorList>
            <person name="Soliai M.M."/>
            <person name="Meyer S.E."/>
            <person name="Udall J.A."/>
            <person name="Elzinga D.E."/>
            <person name="Hermansen R.A."/>
            <person name="Bodily P.M."/>
            <person name="Hart A.A."/>
            <person name="Coleman C.E."/>
        </authorList>
    </citation>
    <scope>NUCLEOTIDE SEQUENCE [LARGE SCALE GENOMIC DNA]</scope>
    <source>
        <strain evidence="1 2">CCB06</strain>
        <tissue evidence="1">Mycelium</tissue>
    </source>
</reference>
<dbReference type="AlphaFoldDB" id="A0A3M7M4N6"/>